<organism evidence="6 7">
    <name type="scientific">Shewanella surugensis</name>
    <dbReference type="NCBI Taxonomy" id="212020"/>
    <lineage>
        <taxon>Bacteria</taxon>
        <taxon>Pseudomonadati</taxon>
        <taxon>Pseudomonadota</taxon>
        <taxon>Gammaproteobacteria</taxon>
        <taxon>Alteromonadales</taxon>
        <taxon>Shewanellaceae</taxon>
        <taxon>Shewanella</taxon>
    </lineage>
</organism>
<accession>A0ABT0LI85</accession>
<comment type="caution">
    <text evidence="6">The sequence shown here is derived from an EMBL/GenBank/DDBJ whole genome shotgun (WGS) entry which is preliminary data.</text>
</comment>
<dbReference type="Proteomes" id="UP001203423">
    <property type="component" value="Unassembled WGS sequence"/>
</dbReference>
<keyword evidence="1 3" id="KW-0597">Phosphoprotein</keyword>
<evidence type="ECO:0000256" key="3">
    <source>
        <dbReference type="PROSITE-ProRule" id="PRU00169"/>
    </source>
</evidence>
<dbReference type="CDD" id="cd06170">
    <property type="entry name" value="LuxR_C_like"/>
    <property type="match status" value="1"/>
</dbReference>
<dbReference type="PRINTS" id="PR00038">
    <property type="entry name" value="HTHLUXR"/>
</dbReference>
<dbReference type="PROSITE" id="PS50043">
    <property type="entry name" value="HTH_LUXR_2"/>
    <property type="match status" value="1"/>
</dbReference>
<dbReference type="PROSITE" id="PS00622">
    <property type="entry name" value="HTH_LUXR_1"/>
    <property type="match status" value="1"/>
</dbReference>
<proteinExistence type="predicted"/>
<evidence type="ECO:0000259" key="5">
    <source>
        <dbReference type="PROSITE" id="PS50110"/>
    </source>
</evidence>
<dbReference type="RefSeq" id="WP_248942580.1">
    <property type="nucleotide sequence ID" value="NZ_JAKIKS010000133.1"/>
</dbReference>
<dbReference type="Pfam" id="PF00072">
    <property type="entry name" value="Response_reg"/>
    <property type="match status" value="1"/>
</dbReference>
<dbReference type="Pfam" id="PF00196">
    <property type="entry name" value="GerE"/>
    <property type="match status" value="1"/>
</dbReference>
<feature type="modified residue" description="4-aspartylphosphate" evidence="3">
    <location>
        <position position="70"/>
    </location>
</feature>
<dbReference type="InterPro" id="IPR039420">
    <property type="entry name" value="WalR-like"/>
</dbReference>
<dbReference type="InterPro" id="IPR011006">
    <property type="entry name" value="CheY-like_superfamily"/>
</dbReference>
<reference evidence="6 7" key="1">
    <citation type="submission" date="2022-01" db="EMBL/GenBank/DDBJ databases">
        <title>Whole genome-based taxonomy of the Shewanellaceae.</title>
        <authorList>
            <person name="Martin-Rodriguez A.J."/>
        </authorList>
    </citation>
    <scope>NUCLEOTIDE SEQUENCE [LARGE SCALE GENOMIC DNA]</scope>
    <source>
        <strain evidence="6 7">DSM 17177</strain>
    </source>
</reference>
<dbReference type="InterPro" id="IPR058245">
    <property type="entry name" value="NreC/VraR/RcsB-like_REC"/>
</dbReference>
<dbReference type="SUPFAM" id="SSF46894">
    <property type="entry name" value="C-terminal effector domain of the bipartite response regulators"/>
    <property type="match status" value="1"/>
</dbReference>
<sequence length="226" mass="25207">MIYKKNDTKNAPELPSLIRVALVDDQPLERQSLASLLSIADNIELTWQAEDGEDALNKLKRQNVDVLLCDIRMPKLDGINTLKQLRQANNNLPVIMLTTFSDYQLLIHSIASGANGFLLKDVTHNHLINAIKQVINGGYLFENDIHERLSILHKTVSEEAQQAMNISKREYEILSLMAGGFSNQDIANAIFLAEGTVKNHISALLLKLKSQGRTEAILKALELSLI</sequence>
<dbReference type="CDD" id="cd17535">
    <property type="entry name" value="REC_NarL-like"/>
    <property type="match status" value="1"/>
</dbReference>
<dbReference type="EMBL" id="JAKIKS010000133">
    <property type="protein sequence ID" value="MCL1127185.1"/>
    <property type="molecule type" value="Genomic_DNA"/>
</dbReference>
<dbReference type="PANTHER" id="PTHR43214">
    <property type="entry name" value="TWO-COMPONENT RESPONSE REGULATOR"/>
    <property type="match status" value="1"/>
</dbReference>
<evidence type="ECO:0000256" key="2">
    <source>
        <dbReference type="ARBA" id="ARBA00023125"/>
    </source>
</evidence>
<dbReference type="InterPro" id="IPR001789">
    <property type="entry name" value="Sig_transdc_resp-reg_receiver"/>
</dbReference>
<feature type="domain" description="HTH luxR-type" evidence="4">
    <location>
        <begin position="159"/>
        <end position="224"/>
    </location>
</feature>
<dbReference type="Gene3D" id="3.40.50.2300">
    <property type="match status" value="1"/>
</dbReference>
<dbReference type="InterPro" id="IPR016032">
    <property type="entry name" value="Sig_transdc_resp-reg_C-effctor"/>
</dbReference>
<dbReference type="InterPro" id="IPR000792">
    <property type="entry name" value="Tscrpt_reg_LuxR_C"/>
</dbReference>
<evidence type="ECO:0000256" key="1">
    <source>
        <dbReference type="ARBA" id="ARBA00022553"/>
    </source>
</evidence>
<dbReference type="PROSITE" id="PS50110">
    <property type="entry name" value="RESPONSE_REGULATORY"/>
    <property type="match status" value="1"/>
</dbReference>
<keyword evidence="2" id="KW-0238">DNA-binding</keyword>
<dbReference type="SUPFAM" id="SSF52172">
    <property type="entry name" value="CheY-like"/>
    <property type="match status" value="1"/>
</dbReference>
<evidence type="ECO:0000313" key="7">
    <source>
        <dbReference type="Proteomes" id="UP001203423"/>
    </source>
</evidence>
<dbReference type="SMART" id="SM00421">
    <property type="entry name" value="HTH_LUXR"/>
    <property type="match status" value="1"/>
</dbReference>
<name>A0ABT0LI85_9GAMM</name>
<evidence type="ECO:0000313" key="6">
    <source>
        <dbReference type="EMBL" id="MCL1127185.1"/>
    </source>
</evidence>
<protein>
    <submittedName>
        <fullName evidence="6">Response regulator transcription factor</fullName>
    </submittedName>
</protein>
<gene>
    <name evidence="6" type="ORF">L2764_22560</name>
</gene>
<keyword evidence="7" id="KW-1185">Reference proteome</keyword>
<feature type="domain" description="Response regulatory" evidence="5">
    <location>
        <begin position="19"/>
        <end position="135"/>
    </location>
</feature>
<dbReference type="SMART" id="SM00448">
    <property type="entry name" value="REC"/>
    <property type="match status" value="1"/>
</dbReference>
<evidence type="ECO:0000259" key="4">
    <source>
        <dbReference type="PROSITE" id="PS50043"/>
    </source>
</evidence>